<gene>
    <name evidence="2" type="ORF">V5R04_03765</name>
</gene>
<organism evidence="2">
    <name type="scientific">Jonesiaceae bacterium BS-20</name>
    <dbReference type="NCBI Taxonomy" id="3120821"/>
    <lineage>
        <taxon>Bacteria</taxon>
        <taxon>Bacillati</taxon>
        <taxon>Actinomycetota</taxon>
        <taxon>Actinomycetes</taxon>
        <taxon>Micrococcales</taxon>
        <taxon>Jonesiaceae</taxon>
    </lineage>
</organism>
<dbReference type="AlphaFoldDB" id="A0AAU7DZ80"/>
<reference evidence="2" key="1">
    <citation type="submission" date="2024-02" db="EMBL/GenBank/DDBJ databases">
        <title>Tomenella chthoni gen. nov. sp. nov., a member of the family Jonesiaceae isolated from bat guano.</title>
        <authorList>
            <person name="Miller S.L."/>
            <person name="King J."/>
            <person name="Sankaranarayanan K."/>
            <person name="Lawson P.A."/>
        </authorList>
    </citation>
    <scope>NUCLEOTIDE SEQUENCE</scope>
    <source>
        <strain evidence="2">BS-20</strain>
    </source>
</reference>
<dbReference type="EMBL" id="CP146203">
    <property type="protein sequence ID" value="XBH22355.1"/>
    <property type="molecule type" value="Genomic_DNA"/>
</dbReference>
<keyword evidence="1" id="KW-0472">Membrane</keyword>
<evidence type="ECO:0000313" key="2">
    <source>
        <dbReference type="EMBL" id="XBH22355.1"/>
    </source>
</evidence>
<dbReference type="InterPro" id="IPR021414">
    <property type="entry name" value="DUF3054"/>
</dbReference>
<feature type="transmembrane region" description="Helical" evidence="1">
    <location>
        <begin position="35"/>
        <end position="53"/>
    </location>
</feature>
<sequence>MRKISLWALLDVAVVLVFASAGRSSHDATNNFAGILHTAWPFLIGLIVAWFITKQWKTTTAGSPVALQIWPAAIMMSLVTWAVGLAVRSFSGSTNAGGFPLVSLGFLVLILVGWRIIWGSIARIRAKNA</sequence>
<evidence type="ECO:0000256" key="1">
    <source>
        <dbReference type="SAM" id="Phobius"/>
    </source>
</evidence>
<keyword evidence="1" id="KW-0812">Transmembrane</keyword>
<proteinExistence type="predicted"/>
<name>A0AAU7DZ80_9MICO</name>
<keyword evidence="1" id="KW-1133">Transmembrane helix</keyword>
<accession>A0AAU7DZ80</accession>
<feature type="transmembrane region" description="Helical" evidence="1">
    <location>
        <begin position="99"/>
        <end position="118"/>
    </location>
</feature>
<protein>
    <submittedName>
        <fullName evidence="2">DUF3054 domain-containing protein</fullName>
    </submittedName>
</protein>
<feature type="transmembrane region" description="Helical" evidence="1">
    <location>
        <begin position="65"/>
        <end position="87"/>
    </location>
</feature>
<dbReference type="Pfam" id="PF11255">
    <property type="entry name" value="DUF3054"/>
    <property type="match status" value="1"/>
</dbReference>